<dbReference type="Pfam" id="PF12706">
    <property type="entry name" value="Lactamase_B_2"/>
    <property type="match status" value="1"/>
</dbReference>
<dbReference type="InterPro" id="IPR036866">
    <property type="entry name" value="RibonucZ/Hydroxyglut_hydro"/>
</dbReference>
<dbReference type="InterPro" id="IPR001279">
    <property type="entry name" value="Metallo-B-lactamas"/>
</dbReference>
<name>A0A0M2P6S6_STACC</name>
<organism evidence="3 4">
    <name type="scientific">Staphylococcus cohnii subsp. cohnii</name>
    <dbReference type="NCBI Taxonomy" id="74704"/>
    <lineage>
        <taxon>Bacteria</taxon>
        <taxon>Bacillati</taxon>
        <taxon>Bacillota</taxon>
        <taxon>Bacilli</taxon>
        <taxon>Bacillales</taxon>
        <taxon>Staphylococcaceae</taxon>
        <taxon>Staphylococcus</taxon>
        <taxon>Staphylococcus cohnii species complex</taxon>
    </lineage>
</organism>
<dbReference type="GO" id="GO:0016787">
    <property type="term" value="F:hydrolase activity"/>
    <property type="evidence" value="ECO:0007669"/>
    <property type="project" value="UniProtKB-KW"/>
</dbReference>
<dbReference type="PANTHER" id="PTHR43546">
    <property type="entry name" value="UPF0173 METAL-DEPENDENT HYDROLASE MJ1163-RELATED"/>
    <property type="match status" value="1"/>
</dbReference>
<dbReference type="Gene3D" id="3.60.15.10">
    <property type="entry name" value="Ribonuclease Z/Hydroxyacylglutathione hydrolase-like"/>
    <property type="match status" value="1"/>
</dbReference>
<keyword evidence="1" id="KW-0378">Hydrolase</keyword>
<reference evidence="3 4" key="1">
    <citation type="submission" date="2015-03" db="EMBL/GenBank/DDBJ databases">
        <title>Genome Assembly of Staphylococcus cohnii subsp. cohnii strain G22B2.</title>
        <authorList>
            <person name="Nair G."/>
            <person name="Kaur G."/>
            <person name="Khatri I."/>
            <person name="Singh N.K."/>
            <person name="Sathyabama S."/>
            <person name="Maurya S.K."/>
            <person name="Subramanian S."/>
            <person name="Agrewala J.N."/>
            <person name="Mayilraj S."/>
        </authorList>
    </citation>
    <scope>NUCLEOTIDE SEQUENCE [LARGE SCALE GENOMIC DNA]</scope>
    <source>
        <strain evidence="3 4">G22B2</strain>
    </source>
</reference>
<evidence type="ECO:0000259" key="2">
    <source>
        <dbReference type="Pfam" id="PF12706"/>
    </source>
</evidence>
<dbReference type="InterPro" id="IPR050114">
    <property type="entry name" value="UPF0173_UPF0282_UlaG_hydrolase"/>
</dbReference>
<dbReference type="Proteomes" id="UP000034455">
    <property type="component" value="Unassembled WGS sequence"/>
</dbReference>
<dbReference type="SUPFAM" id="SSF56281">
    <property type="entry name" value="Metallo-hydrolase/oxidoreductase"/>
    <property type="match status" value="1"/>
</dbReference>
<evidence type="ECO:0000313" key="3">
    <source>
        <dbReference type="EMBL" id="KKI65588.1"/>
    </source>
</evidence>
<protein>
    <recommendedName>
        <fullName evidence="2">Metallo-beta-lactamase domain-containing protein</fullName>
    </recommendedName>
</protein>
<evidence type="ECO:0000313" key="4">
    <source>
        <dbReference type="Proteomes" id="UP000034455"/>
    </source>
</evidence>
<accession>A0A0M2P6S6</accession>
<comment type="caution">
    <text evidence="3">The sequence shown here is derived from an EMBL/GenBank/DDBJ whole genome shotgun (WGS) entry which is preliminary data.</text>
</comment>
<gene>
    <name evidence="3" type="ORF">UF66_0010</name>
</gene>
<proteinExistence type="predicted"/>
<feature type="domain" description="Metallo-beta-lactamase" evidence="2">
    <location>
        <begin position="20"/>
        <end position="216"/>
    </location>
</feature>
<dbReference type="PATRIC" id="fig|74704.6.peg.10"/>
<dbReference type="PANTHER" id="PTHR43546:SF9">
    <property type="entry name" value="L-ASCORBATE-6-PHOSPHATE LACTONASE ULAG-RELATED"/>
    <property type="match status" value="1"/>
</dbReference>
<evidence type="ECO:0000256" key="1">
    <source>
        <dbReference type="ARBA" id="ARBA00022801"/>
    </source>
</evidence>
<dbReference type="EMBL" id="LAKJ01000001">
    <property type="protein sequence ID" value="KKI65588.1"/>
    <property type="molecule type" value="Genomic_DNA"/>
</dbReference>
<dbReference type="RefSeq" id="WP_019467811.1">
    <property type="nucleotide sequence ID" value="NZ_LAKJ01000001.1"/>
</dbReference>
<sequence>MNITHIRNATSIIEYADKKFLIDPMLGEKGSFASFPDAPGEELENPLVDLPMSLEDIIKDIDAIILTHLHIDHFDEKAQKHLPKDIKVFVQDKNDAEEVKCVGFKDVEILSEYTTFQDIKLIKTPGEHGRGEILEIIGSVCGVIFDHPKEQRLYIAGDTVWYSEIKNVIKYYEPEVIIVNGGDNQFYEGSSLIMNEYDVYKVAKEASNSKIIVVHMEAVTHWNLSRKRLNQFVNEKGLGDQVLIPDDGDSYHM</sequence>
<dbReference type="AlphaFoldDB" id="A0A0M2P6S6"/>